<reference evidence="1" key="2">
    <citation type="journal article" date="2023" name="Microorganisms">
        <title>Isolation and Genomic Characteristics of Cat-Borne Campylobacter felis sp. nov. and Sheep-Borne Campylobacter ovis sp. nov.</title>
        <authorList>
            <person name="Wang H."/>
            <person name="Li Y."/>
            <person name="Gu Y."/>
            <person name="Zhou G."/>
            <person name="Chen X."/>
            <person name="Zhang X."/>
            <person name="Shao Z."/>
            <person name="Zhang J."/>
            <person name="Zhang M."/>
        </authorList>
    </citation>
    <scope>NUCLEOTIDE SEQUENCE</scope>
    <source>
        <strain evidence="1">PS10</strain>
    </source>
</reference>
<dbReference type="Proteomes" id="UP001173801">
    <property type="component" value="Unassembled WGS sequence"/>
</dbReference>
<gene>
    <name evidence="1" type="ORF">NYG85_11530</name>
</gene>
<dbReference type="RefSeq" id="WP_284938780.1">
    <property type="nucleotide sequence ID" value="NZ_JANURM010000032.1"/>
</dbReference>
<evidence type="ECO:0000313" key="2">
    <source>
        <dbReference type="Proteomes" id="UP001173801"/>
    </source>
</evidence>
<protein>
    <recommendedName>
        <fullName evidence="3">Transcriptional regulator</fullName>
    </recommendedName>
</protein>
<organism evidence="1 2">
    <name type="scientific">Campylobacter gastrosuis</name>
    <dbReference type="NCBI Taxonomy" id="2974576"/>
    <lineage>
        <taxon>Bacteria</taxon>
        <taxon>Pseudomonadati</taxon>
        <taxon>Campylobacterota</taxon>
        <taxon>Epsilonproteobacteria</taxon>
        <taxon>Campylobacterales</taxon>
        <taxon>Campylobacteraceae</taxon>
        <taxon>Campylobacter</taxon>
    </lineage>
</organism>
<dbReference type="EMBL" id="JANURM010000032">
    <property type="protein sequence ID" value="MDL0089985.1"/>
    <property type="molecule type" value="Genomic_DNA"/>
</dbReference>
<accession>A0ABT7HSZ2</accession>
<evidence type="ECO:0000313" key="1">
    <source>
        <dbReference type="EMBL" id="MDL0089985.1"/>
    </source>
</evidence>
<evidence type="ECO:0008006" key="3">
    <source>
        <dbReference type="Google" id="ProtNLM"/>
    </source>
</evidence>
<proteinExistence type="predicted"/>
<reference evidence="1" key="1">
    <citation type="submission" date="2022-08" db="EMBL/GenBank/DDBJ databases">
        <authorList>
            <person name="Wang H."/>
        </authorList>
    </citation>
    <scope>NUCLEOTIDE SEQUENCE</scope>
    <source>
        <strain evidence="1">PS10</strain>
    </source>
</reference>
<name>A0ABT7HSZ2_9BACT</name>
<sequence length="57" mass="6625">MKIGTKSLKFEDVKNDILKNEEVKKIYDSLKDEYELIMALIEARNEAKLTQSELAHV</sequence>
<keyword evidence="2" id="KW-1185">Reference proteome</keyword>
<comment type="caution">
    <text evidence="1">The sequence shown here is derived from an EMBL/GenBank/DDBJ whole genome shotgun (WGS) entry which is preliminary data.</text>
</comment>